<evidence type="ECO:0000313" key="3">
    <source>
        <dbReference type="Proteomes" id="UP000588604"/>
    </source>
</evidence>
<dbReference type="EMBL" id="JACIJO010000003">
    <property type="protein sequence ID" value="MBB6327814.1"/>
    <property type="molecule type" value="Genomic_DNA"/>
</dbReference>
<gene>
    <name evidence="2" type="ORF">FHS59_003457</name>
</gene>
<proteinExistence type="predicted"/>
<keyword evidence="2" id="KW-0808">Transferase</keyword>
<dbReference type="PANTHER" id="PTHR36973">
    <property type="entry name" value="SLL1456 PROTEIN-RELATED"/>
    <property type="match status" value="1"/>
</dbReference>
<dbReference type="Pfam" id="PF05050">
    <property type="entry name" value="Methyltransf_21"/>
    <property type="match status" value="1"/>
</dbReference>
<keyword evidence="3" id="KW-1185">Reference proteome</keyword>
<name>A0A841MT43_9BACT</name>
<dbReference type="GO" id="GO:0008171">
    <property type="term" value="F:O-methyltransferase activity"/>
    <property type="evidence" value="ECO:0007669"/>
    <property type="project" value="TreeGrafter"/>
</dbReference>
<dbReference type="AlphaFoldDB" id="A0A841MT43"/>
<dbReference type="InterPro" id="IPR053188">
    <property type="entry name" value="FkbM_Methyltransferase"/>
</dbReference>
<accession>A0A841MT43</accession>
<dbReference type="InterPro" id="IPR029063">
    <property type="entry name" value="SAM-dependent_MTases_sf"/>
</dbReference>
<dbReference type="PANTHER" id="PTHR36973:SF4">
    <property type="entry name" value="NODULATION PROTEIN"/>
    <property type="match status" value="1"/>
</dbReference>
<sequence length="244" mass="28220">MKEILIRLLKKFGYRLTKAPITLNGLKVEHDFLSRHNWILKYGIETIIDIGANKGQFAARFRVLFPDAWIYSFEPIPEVYDQLCKRFELDTKFQAFNLGLGKHSGEIDFFQNEFTDSSSALPMKKLHKENFPRTSNEKKIQIKIERLDEIMKSIVSSSPMLIKIDVQGFEEMVILGGKDTLIKASVVIVEVSFYELYENQVFFKTIYEHMLSLAFSYHGNYEQLVSPVDGCVLQADAIFIKENV</sequence>
<reference evidence="2 3" key="1">
    <citation type="submission" date="2020-08" db="EMBL/GenBank/DDBJ databases">
        <title>Genomic Encyclopedia of Type Strains, Phase IV (KMG-IV): sequencing the most valuable type-strain genomes for metagenomic binning, comparative biology and taxonomic classification.</title>
        <authorList>
            <person name="Goeker M."/>
        </authorList>
    </citation>
    <scope>NUCLEOTIDE SEQUENCE [LARGE SCALE GENOMIC DNA]</scope>
    <source>
        <strain evidence="2 3">DSM 102044</strain>
    </source>
</reference>
<comment type="caution">
    <text evidence="2">The sequence shown here is derived from an EMBL/GenBank/DDBJ whole genome shotgun (WGS) entry which is preliminary data.</text>
</comment>
<dbReference type="Proteomes" id="UP000588604">
    <property type="component" value="Unassembled WGS sequence"/>
</dbReference>
<evidence type="ECO:0000313" key="2">
    <source>
        <dbReference type="EMBL" id="MBB6327814.1"/>
    </source>
</evidence>
<feature type="domain" description="Methyltransferase FkbM" evidence="1">
    <location>
        <begin position="49"/>
        <end position="217"/>
    </location>
</feature>
<organism evidence="2 3">
    <name type="scientific">Algoriphagus iocasae</name>
    <dbReference type="NCBI Taxonomy" id="1836499"/>
    <lineage>
        <taxon>Bacteria</taxon>
        <taxon>Pseudomonadati</taxon>
        <taxon>Bacteroidota</taxon>
        <taxon>Cytophagia</taxon>
        <taxon>Cytophagales</taxon>
        <taxon>Cyclobacteriaceae</taxon>
        <taxon>Algoriphagus</taxon>
    </lineage>
</organism>
<dbReference type="InterPro" id="IPR006342">
    <property type="entry name" value="FkbM_mtfrase"/>
</dbReference>
<dbReference type="RefSeq" id="WP_184496569.1">
    <property type="nucleotide sequence ID" value="NZ_JACIJO010000003.1"/>
</dbReference>
<dbReference type="GO" id="GO:0032259">
    <property type="term" value="P:methylation"/>
    <property type="evidence" value="ECO:0007669"/>
    <property type="project" value="UniProtKB-KW"/>
</dbReference>
<keyword evidence="2" id="KW-0489">Methyltransferase</keyword>
<dbReference type="Gene3D" id="3.40.50.150">
    <property type="entry name" value="Vaccinia Virus protein VP39"/>
    <property type="match status" value="1"/>
</dbReference>
<protein>
    <submittedName>
        <fullName evidence="2">FkbM family methyltransferase</fullName>
    </submittedName>
</protein>
<dbReference type="NCBIfam" id="TIGR01444">
    <property type="entry name" value="fkbM_fam"/>
    <property type="match status" value="1"/>
</dbReference>
<evidence type="ECO:0000259" key="1">
    <source>
        <dbReference type="Pfam" id="PF05050"/>
    </source>
</evidence>
<dbReference type="SUPFAM" id="SSF53335">
    <property type="entry name" value="S-adenosyl-L-methionine-dependent methyltransferases"/>
    <property type="match status" value="1"/>
</dbReference>